<feature type="domain" description="ABC3 transporter permease C-terminal" evidence="8">
    <location>
        <begin position="304"/>
        <end position="417"/>
    </location>
</feature>
<dbReference type="Proteomes" id="UP000031532">
    <property type="component" value="Unassembled WGS sequence"/>
</dbReference>
<evidence type="ECO:0000256" key="4">
    <source>
        <dbReference type="ARBA" id="ARBA00022989"/>
    </source>
</evidence>
<keyword evidence="11" id="KW-1185">Reference proteome</keyword>
<evidence type="ECO:0000256" key="1">
    <source>
        <dbReference type="ARBA" id="ARBA00004651"/>
    </source>
</evidence>
<evidence type="ECO:0000313" key="10">
    <source>
        <dbReference type="EMBL" id="NHC34973.1"/>
    </source>
</evidence>
<dbReference type="InterPro" id="IPR025857">
    <property type="entry name" value="MacB_PCD"/>
</dbReference>
<evidence type="ECO:0000256" key="2">
    <source>
        <dbReference type="ARBA" id="ARBA00022475"/>
    </source>
</evidence>
<evidence type="ECO:0000256" key="5">
    <source>
        <dbReference type="ARBA" id="ARBA00023136"/>
    </source>
</evidence>
<dbReference type="Pfam" id="PF12704">
    <property type="entry name" value="MacB_PCD"/>
    <property type="match status" value="1"/>
</dbReference>
<evidence type="ECO:0000256" key="7">
    <source>
        <dbReference type="SAM" id="Phobius"/>
    </source>
</evidence>
<evidence type="ECO:0000256" key="6">
    <source>
        <dbReference type="ARBA" id="ARBA00038076"/>
    </source>
</evidence>
<dbReference type="PANTHER" id="PTHR30572">
    <property type="entry name" value="MEMBRANE COMPONENT OF TRANSPORTER-RELATED"/>
    <property type="match status" value="1"/>
</dbReference>
<organism evidence="10 11">
    <name type="scientific">Scytonema millei VB511283</name>
    <dbReference type="NCBI Taxonomy" id="1245923"/>
    <lineage>
        <taxon>Bacteria</taxon>
        <taxon>Bacillati</taxon>
        <taxon>Cyanobacteriota</taxon>
        <taxon>Cyanophyceae</taxon>
        <taxon>Nostocales</taxon>
        <taxon>Scytonemataceae</taxon>
        <taxon>Scytonema</taxon>
    </lineage>
</organism>
<accession>A0A9X5E4X0</accession>
<proteinExistence type="inferred from homology"/>
<dbReference type="OrthoDB" id="9770099at2"/>
<name>A0A9X5E4X0_9CYAN</name>
<evidence type="ECO:0000313" key="11">
    <source>
        <dbReference type="Proteomes" id="UP000031532"/>
    </source>
</evidence>
<evidence type="ECO:0000256" key="3">
    <source>
        <dbReference type="ARBA" id="ARBA00022692"/>
    </source>
</evidence>
<keyword evidence="3 7" id="KW-0812">Transmembrane</keyword>
<reference evidence="10 11" key="1">
    <citation type="journal article" date="2015" name="Genome Announc.">
        <title>Draft Genome Sequence of the Terrestrial Cyanobacterium Scytonema millei VB511283, Isolated from Eastern India.</title>
        <authorList>
            <person name="Sen D."/>
            <person name="Chandrababunaidu M.M."/>
            <person name="Singh D."/>
            <person name="Sanghi N."/>
            <person name="Ghorai A."/>
            <person name="Mishra G.P."/>
            <person name="Madduluri M."/>
            <person name="Adhikary S.P."/>
            <person name="Tripathy S."/>
        </authorList>
    </citation>
    <scope>NUCLEOTIDE SEQUENCE [LARGE SCALE GENOMIC DNA]</scope>
    <source>
        <strain evidence="10 11">VB511283</strain>
    </source>
</reference>
<dbReference type="EMBL" id="JTJC03000002">
    <property type="protein sequence ID" value="NHC34973.1"/>
    <property type="molecule type" value="Genomic_DNA"/>
</dbReference>
<feature type="transmembrane region" description="Helical" evidence="7">
    <location>
        <begin position="294"/>
        <end position="322"/>
    </location>
</feature>
<comment type="caution">
    <text evidence="10">The sequence shown here is derived from an EMBL/GenBank/DDBJ whole genome shotgun (WGS) entry which is preliminary data.</text>
</comment>
<gene>
    <name evidence="10" type="ORF">QH73_0009920</name>
</gene>
<dbReference type="GO" id="GO:0005886">
    <property type="term" value="C:plasma membrane"/>
    <property type="evidence" value="ECO:0007669"/>
    <property type="project" value="UniProtKB-SubCell"/>
</dbReference>
<comment type="subcellular location">
    <subcellularLocation>
        <location evidence="1">Cell membrane</location>
        <topology evidence="1">Multi-pass membrane protein</topology>
    </subcellularLocation>
</comment>
<dbReference type="AlphaFoldDB" id="A0A9X5E4X0"/>
<evidence type="ECO:0000259" key="8">
    <source>
        <dbReference type="Pfam" id="PF02687"/>
    </source>
</evidence>
<protein>
    <submittedName>
        <fullName evidence="10">FtsX-like permease family protein</fullName>
    </submittedName>
</protein>
<dbReference type="RefSeq" id="WP_039716563.1">
    <property type="nucleotide sequence ID" value="NZ_JTJC03000002.1"/>
</dbReference>
<sequence length="424" mass="44345">MFKKQPIPKQSNTVSTAEVVGMAAESLWNHKLRTGLTMLGVIIGISSVISITSVGQGVQKSTEQQIQALGTNVMLVLAGASTTGGGINQGVGSASTLTWEDAKAVSQQAPAAIGVTAFLQRQFQVVYGGQNISTSVLGTDLYYSEVKNIRPQVGQFFTQADLDAAQPVVVLGSKVRDQLFGAEVNPVGADIRIQRQSYKVLGVMEPKGAVGGQDQDDRVYVPLTNMSARLVGNNALTGVSINGFWLAASNETQLDAAQFQVTNLLRLRHNIYPPQADDFRIINQVDIINTFSSVVGLFTVMVVAIAGISLVVGGIGIANIMLVSVVERTKEIGIRKAVGATNAAILIQFLAEAVVVSVVGGGMGIGLGVAIAATAANIFKFPLIVSLWSIASGFGLSFVVGLLAGVIPARNAAKLDPIAALRSE</sequence>
<dbReference type="Pfam" id="PF02687">
    <property type="entry name" value="FtsX"/>
    <property type="match status" value="1"/>
</dbReference>
<keyword evidence="4 7" id="KW-1133">Transmembrane helix</keyword>
<dbReference type="GO" id="GO:0022857">
    <property type="term" value="F:transmembrane transporter activity"/>
    <property type="evidence" value="ECO:0007669"/>
    <property type="project" value="TreeGrafter"/>
</dbReference>
<dbReference type="InterPro" id="IPR003838">
    <property type="entry name" value="ABC3_permease_C"/>
</dbReference>
<feature type="domain" description="MacB-like periplasmic core" evidence="9">
    <location>
        <begin position="34"/>
        <end position="263"/>
    </location>
</feature>
<feature type="transmembrane region" description="Helical" evidence="7">
    <location>
        <begin position="343"/>
        <end position="373"/>
    </location>
</feature>
<dbReference type="PANTHER" id="PTHR30572:SF4">
    <property type="entry name" value="ABC TRANSPORTER PERMEASE YTRF"/>
    <property type="match status" value="1"/>
</dbReference>
<keyword evidence="2" id="KW-1003">Cell membrane</keyword>
<dbReference type="InterPro" id="IPR050250">
    <property type="entry name" value="Macrolide_Exporter_MacB"/>
</dbReference>
<evidence type="ECO:0000259" key="9">
    <source>
        <dbReference type="Pfam" id="PF12704"/>
    </source>
</evidence>
<comment type="similarity">
    <text evidence="6">Belongs to the ABC-4 integral membrane protein family.</text>
</comment>
<feature type="transmembrane region" description="Helical" evidence="7">
    <location>
        <begin position="385"/>
        <end position="407"/>
    </location>
</feature>
<keyword evidence="5 7" id="KW-0472">Membrane</keyword>